<name>A0A2G9T695_TELCI</name>
<dbReference type="OrthoDB" id="5789114at2759"/>
<dbReference type="InterPro" id="IPR046815">
    <property type="entry name" value="P2RX7_C"/>
</dbReference>
<feature type="domain" description="P2X purinoreceptor 7 intracellular" evidence="1">
    <location>
        <begin position="93"/>
        <end position="149"/>
    </location>
</feature>
<protein>
    <recommendedName>
        <fullName evidence="1">P2X purinoreceptor 7 intracellular domain-containing protein</fullName>
    </recommendedName>
</protein>
<evidence type="ECO:0000259" key="1">
    <source>
        <dbReference type="Pfam" id="PF20478"/>
    </source>
</evidence>
<evidence type="ECO:0000313" key="2">
    <source>
        <dbReference type="EMBL" id="PIO52900.1"/>
    </source>
</evidence>
<evidence type="ECO:0000313" key="3">
    <source>
        <dbReference type="Proteomes" id="UP000230423"/>
    </source>
</evidence>
<feature type="non-terminal residue" evidence="2">
    <location>
        <position position="1"/>
    </location>
</feature>
<sequence length="170" mass="19138">YCLLLKKELPPTRLTTTSWCLCGSCISFTSVRENVCCREALEGEGGARPSQALEGLQTLEIIMGHVKFALKKGNEPLQDDNKQVLIYTTFDYAPYRSISRRLRYCAYRSFVFWCYGHLGLGKRYELPACVRGAIMKAFPSTTGVYAGFKGADGRYASIDCDDEDWRESAL</sequence>
<gene>
    <name evidence="2" type="ORF">TELCIR_25786</name>
</gene>
<dbReference type="Pfam" id="PF20478">
    <property type="entry name" value="P2RX7_C"/>
    <property type="match status" value="1"/>
</dbReference>
<organism evidence="2 3">
    <name type="scientific">Teladorsagia circumcincta</name>
    <name type="common">Brown stomach worm</name>
    <name type="synonym">Ostertagia circumcincta</name>
    <dbReference type="NCBI Taxonomy" id="45464"/>
    <lineage>
        <taxon>Eukaryota</taxon>
        <taxon>Metazoa</taxon>
        <taxon>Ecdysozoa</taxon>
        <taxon>Nematoda</taxon>
        <taxon>Chromadorea</taxon>
        <taxon>Rhabditida</taxon>
        <taxon>Rhabditina</taxon>
        <taxon>Rhabditomorpha</taxon>
        <taxon>Strongyloidea</taxon>
        <taxon>Trichostrongylidae</taxon>
        <taxon>Teladorsagia</taxon>
    </lineage>
</organism>
<dbReference type="AlphaFoldDB" id="A0A2G9T695"/>
<dbReference type="EMBL" id="KZ423825">
    <property type="protein sequence ID" value="PIO52900.1"/>
    <property type="molecule type" value="Genomic_DNA"/>
</dbReference>
<proteinExistence type="predicted"/>
<accession>A0A2G9T695</accession>
<reference evidence="2 3" key="1">
    <citation type="submission" date="2015-09" db="EMBL/GenBank/DDBJ databases">
        <title>Draft genome of the parasitic nematode Teladorsagia circumcincta isolate WARC Sus (inbred).</title>
        <authorList>
            <person name="Mitreva M."/>
        </authorList>
    </citation>
    <scope>NUCLEOTIDE SEQUENCE [LARGE SCALE GENOMIC DNA]</scope>
    <source>
        <strain evidence="2 3">S</strain>
    </source>
</reference>
<keyword evidence="3" id="KW-1185">Reference proteome</keyword>
<dbReference type="PANTHER" id="PTHR36981:SF1">
    <property type="entry name" value="P2X PURINORECEPTOR 7 INTRACELLULAR DOMAIN-CONTAINING PROTEIN"/>
    <property type="match status" value="1"/>
</dbReference>
<dbReference type="PANTHER" id="PTHR36981">
    <property type="entry name" value="ZGC:195170"/>
    <property type="match status" value="1"/>
</dbReference>
<dbReference type="Proteomes" id="UP000230423">
    <property type="component" value="Unassembled WGS sequence"/>
</dbReference>